<dbReference type="GO" id="GO:0016226">
    <property type="term" value="P:iron-sulfur cluster assembly"/>
    <property type="evidence" value="ECO:0007669"/>
    <property type="project" value="InterPro"/>
</dbReference>
<proteinExistence type="inferred from homology"/>
<accession>A0A498HC83</accession>
<comment type="subunit">
    <text evidence="3">Homodimer; disulfide-linked.</text>
</comment>
<keyword evidence="4" id="KW-0812">Transmembrane</keyword>
<keyword evidence="7" id="KW-1185">Reference proteome</keyword>
<organism evidence="6 7">
    <name type="scientific">Malus domestica</name>
    <name type="common">Apple</name>
    <name type="synonym">Pyrus malus</name>
    <dbReference type="NCBI Taxonomy" id="3750"/>
    <lineage>
        <taxon>Eukaryota</taxon>
        <taxon>Viridiplantae</taxon>
        <taxon>Streptophyta</taxon>
        <taxon>Embryophyta</taxon>
        <taxon>Tracheophyta</taxon>
        <taxon>Spermatophyta</taxon>
        <taxon>Magnoliopsida</taxon>
        <taxon>eudicotyledons</taxon>
        <taxon>Gunneridae</taxon>
        <taxon>Pentapetalae</taxon>
        <taxon>rosids</taxon>
        <taxon>fabids</taxon>
        <taxon>Rosales</taxon>
        <taxon>Rosaceae</taxon>
        <taxon>Amygdaloideae</taxon>
        <taxon>Maleae</taxon>
        <taxon>Malus</taxon>
    </lineage>
</organism>
<feature type="domain" description="NIF system FeS cluster assembly NifU C-terminal" evidence="5">
    <location>
        <begin position="449"/>
        <end position="508"/>
    </location>
</feature>
<dbReference type="GO" id="GO:0005506">
    <property type="term" value="F:iron ion binding"/>
    <property type="evidence" value="ECO:0007669"/>
    <property type="project" value="InterPro"/>
</dbReference>
<dbReference type="GO" id="GO:0051536">
    <property type="term" value="F:iron-sulfur cluster binding"/>
    <property type="evidence" value="ECO:0007669"/>
    <property type="project" value="InterPro"/>
</dbReference>
<dbReference type="PANTHER" id="PTHR11178:SF15">
    <property type="entry name" value="NIFU-LIKE PROTEIN 1, CHLOROPLASTIC"/>
    <property type="match status" value="1"/>
</dbReference>
<dbReference type="STRING" id="3750.A0A498HC83"/>
<reference evidence="6 7" key="1">
    <citation type="submission" date="2018-10" db="EMBL/GenBank/DDBJ databases">
        <title>A high-quality apple genome assembly.</title>
        <authorList>
            <person name="Hu J."/>
        </authorList>
    </citation>
    <scope>NUCLEOTIDE SEQUENCE [LARGE SCALE GENOMIC DNA]</scope>
    <source>
        <strain evidence="7">cv. HFTH1</strain>
        <tissue evidence="6">Young leaf</tissue>
    </source>
</reference>
<keyword evidence="4" id="KW-0472">Membrane</keyword>
<dbReference type="EMBL" id="RDQH01000343">
    <property type="protein sequence ID" value="RXH68380.1"/>
    <property type="molecule type" value="Genomic_DNA"/>
</dbReference>
<dbReference type="GO" id="GO:0009570">
    <property type="term" value="C:chloroplast stroma"/>
    <property type="evidence" value="ECO:0007669"/>
    <property type="project" value="UniProtKB-SubCell"/>
</dbReference>
<dbReference type="Proteomes" id="UP000290289">
    <property type="component" value="Chromosome 17"/>
</dbReference>
<comment type="subcellular location">
    <subcellularLocation>
        <location evidence="1">Plastid</location>
        <location evidence="1">Chloroplast stroma</location>
    </subcellularLocation>
</comment>
<comment type="caution">
    <text evidence="6">The sequence shown here is derived from an EMBL/GenBank/DDBJ whole genome shotgun (WGS) entry which is preliminary data.</text>
</comment>
<evidence type="ECO:0000256" key="4">
    <source>
        <dbReference type="SAM" id="Phobius"/>
    </source>
</evidence>
<evidence type="ECO:0000313" key="7">
    <source>
        <dbReference type="Proteomes" id="UP000290289"/>
    </source>
</evidence>
<dbReference type="FunFam" id="3.30.300.130:FF:000003">
    <property type="entry name" value="NifU-like protein 3, chloroplastic"/>
    <property type="match status" value="1"/>
</dbReference>
<comment type="similarity">
    <text evidence="2">Belongs to the NifU family.</text>
</comment>
<dbReference type="GO" id="GO:0005739">
    <property type="term" value="C:mitochondrion"/>
    <property type="evidence" value="ECO:0007669"/>
    <property type="project" value="TreeGrafter"/>
</dbReference>
<gene>
    <name evidence="6" type="ORF">DVH24_030713</name>
</gene>
<name>A0A498HC83_MALDO</name>
<dbReference type="GO" id="GO:0005198">
    <property type="term" value="F:structural molecule activity"/>
    <property type="evidence" value="ECO:0007669"/>
    <property type="project" value="UniProtKB-ARBA"/>
</dbReference>
<dbReference type="PANTHER" id="PTHR11178">
    <property type="entry name" value="IRON-SULFUR CLUSTER SCAFFOLD PROTEIN NFU-RELATED"/>
    <property type="match status" value="1"/>
</dbReference>
<evidence type="ECO:0000259" key="5">
    <source>
        <dbReference type="Pfam" id="PF01106"/>
    </source>
</evidence>
<dbReference type="AlphaFoldDB" id="A0A498HC83"/>
<dbReference type="InterPro" id="IPR034904">
    <property type="entry name" value="FSCA_dom_sf"/>
</dbReference>
<feature type="transmembrane region" description="Helical" evidence="4">
    <location>
        <begin position="276"/>
        <end position="298"/>
    </location>
</feature>
<keyword evidence="4" id="KW-1133">Transmembrane helix</keyword>
<evidence type="ECO:0000256" key="1">
    <source>
        <dbReference type="ARBA" id="ARBA00004470"/>
    </source>
</evidence>
<evidence type="ECO:0000256" key="3">
    <source>
        <dbReference type="ARBA" id="ARBA00011748"/>
    </source>
</evidence>
<evidence type="ECO:0000256" key="2">
    <source>
        <dbReference type="ARBA" id="ARBA00006420"/>
    </source>
</evidence>
<dbReference type="SUPFAM" id="SSF117916">
    <property type="entry name" value="Fe-S cluster assembly (FSCA) domain-like"/>
    <property type="match status" value="2"/>
</dbReference>
<dbReference type="Pfam" id="PF11833">
    <property type="entry name" value="CPP1-like"/>
    <property type="match status" value="1"/>
</dbReference>
<evidence type="ECO:0000313" key="6">
    <source>
        <dbReference type="EMBL" id="RXH68380.1"/>
    </source>
</evidence>
<sequence length="589" mass="64645">MKYKSVHHYGAQSGPTASRRVAHGVFQLCFSLCFFCSKNPEPKNSNQNSFSTLQMALAISHAFLCPKLQFSQRNFGPNVPELRLPPSFVRTIPQNRRVICAAASAAGSSNPDSDLNPYEVLGVSPIEGFDMIKAAYTKKHKEVVRSGDDATAARLEKAYDKVMMAQLTNRKKGVTFGSFKVSKDIKYADKQPIVPWGPRFTKSSVQDMRINLAISAVFVAWLLIKRNAEYKPLQFLTFAFVYRIFEKLKSFEPPVSPTYTEDGEDAGRGLRMGKRLLRSLAIVFGCIAIASVGYTTALNLIEYMGSYIPAALYNNQELIITSATAFMLYIMASYYRKATRSSVLSPPKVKNRTQPPSSKNRLARPCFIQTMASLAATGFPKAPTLSSKIPPKSHQCPPSTCMKRHCFTSKTPIFLKTAIRASNPSAAAESSSPGLYSAKQYELTVPNVDLVLEDVRPYLISDGGNVDVVSVEDGVVSLKLQGACGSCPSSTTTMKMGIERVLKEKFGDALKDIQQVFDEENKEITVEVVNRHLDILRPAIKNFGGSVEVLSVEGGDCHVNYVGPESIGSGIKAAIKEKFPDIVNVVFTG</sequence>
<dbReference type="Gene3D" id="3.30.300.130">
    <property type="entry name" value="Fe-S cluster assembly (FSCA)"/>
    <property type="match status" value="2"/>
</dbReference>
<dbReference type="InterPro" id="IPR021788">
    <property type="entry name" value="CPP1-like"/>
</dbReference>
<dbReference type="InterPro" id="IPR001075">
    <property type="entry name" value="NIF_FeS_clus_asmbl_NifU_C"/>
</dbReference>
<dbReference type="Pfam" id="PF01106">
    <property type="entry name" value="NifU"/>
    <property type="match status" value="1"/>
</dbReference>
<protein>
    <recommendedName>
        <fullName evidence="5">NIF system FeS cluster assembly NifU C-terminal domain-containing protein</fullName>
    </recommendedName>
</protein>
<feature type="transmembrane region" description="Helical" evidence="4">
    <location>
        <begin position="318"/>
        <end position="335"/>
    </location>
</feature>